<dbReference type="AlphaFoldDB" id="A0A1Y2S7Y3"/>
<evidence type="ECO:0000259" key="4">
    <source>
        <dbReference type="Pfam" id="PF26079"/>
    </source>
</evidence>
<gene>
    <name evidence="5" type="ORF">Xvie_04055</name>
</gene>
<dbReference type="InterPro" id="IPR058531">
    <property type="entry name" value="Baseplate_J_M"/>
</dbReference>
<comment type="similarity">
    <text evidence="1">Belongs to the Mu gp47/PBSX XkdT family.</text>
</comment>
<dbReference type="Pfam" id="PF26079">
    <property type="entry name" value="Baseplate_J_C"/>
    <property type="match status" value="1"/>
</dbReference>
<evidence type="ECO:0000313" key="5">
    <source>
        <dbReference type="EMBL" id="OTA14030.1"/>
    </source>
</evidence>
<organism evidence="5 6">
    <name type="scientific">Xenorhabdus vietnamensis</name>
    <dbReference type="NCBI Taxonomy" id="351656"/>
    <lineage>
        <taxon>Bacteria</taxon>
        <taxon>Pseudomonadati</taxon>
        <taxon>Pseudomonadota</taxon>
        <taxon>Gammaproteobacteria</taxon>
        <taxon>Enterobacterales</taxon>
        <taxon>Morganellaceae</taxon>
        <taxon>Xenorhabdus</taxon>
    </lineage>
</organism>
<dbReference type="PANTHER" id="PTHR37829:SF3">
    <property type="entry name" value="PROTEIN JAYE-RELATED"/>
    <property type="match status" value="1"/>
</dbReference>
<evidence type="ECO:0000259" key="2">
    <source>
        <dbReference type="Pfam" id="PF04865"/>
    </source>
</evidence>
<name>A0A1Y2S7Y3_9GAMM</name>
<feature type="domain" description="Baseplate J-like C-terminal" evidence="4">
    <location>
        <begin position="312"/>
        <end position="379"/>
    </location>
</feature>
<accession>A0A1Y2S7Y3</accession>
<dbReference type="OrthoDB" id="7565172at2"/>
<dbReference type="STRING" id="351656.Xvie_04055"/>
<sequence>MPFKRKTLTELREQNRSFLQSELQKTGPLLRFSNMGVLADMDAGMAHLHYGYLDYIARQTTPFTSTDEWLSGWAALKKIFRKPATAARCEKFQFTGVAGTIIPADTILNRGDGYQYRTVAENRIDDAGLGIISITGILPDITDNVSGGGVAGNAPAGTVLTLDQSIAGVDVEGIAIVPITGGADIESESAFRSRMLLAYQGSPQGGSDDDYKLWALSVPGVTRTWVRGRAVGAGTVGVYIMCDNNGQGGFPIGTDGVSAHESDYAVHAMGDQLRVADYIYRVRPTTALIWVLSPIKRIIDFNISGIAHAGTKITHKIVSAIDNVLFEKGNPDGTGKIFISDLQYAIADVPGTAGFVIASPAENIALSVGQLPVRGEVKYT</sequence>
<dbReference type="Pfam" id="PF26078">
    <property type="entry name" value="Baseplate_J_M"/>
    <property type="match status" value="1"/>
</dbReference>
<feature type="domain" description="Baseplate protein J-like barrel" evidence="2">
    <location>
        <begin position="93"/>
        <end position="171"/>
    </location>
</feature>
<evidence type="ECO:0000256" key="1">
    <source>
        <dbReference type="ARBA" id="ARBA00038087"/>
    </source>
</evidence>
<dbReference type="Proteomes" id="UP000194350">
    <property type="component" value="Unassembled WGS sequence"/>
</dbReference>
<reference evidence="5 6" key="1">
    <citation type="submission" date="2016-10" db="EMBL/GenBank/DDBJ databases">
        <title>Systematic genetic and metabolomic analysis of Xenorhabdus and Photorhabdus spp., highlights the requirements for a dual symbiotic and pathogenic life style.</title>
        <authorList>
            <person name="Tobias N.J."/>
            <person name="Wolff H."/>
            <person name="Djahanschiri B."/>
            <person name="Pidot S.J."/>
            <person name="Stinear T.P."/>
            <person name="Ebersberger I."/>
            <person name="Bode H.B."/>
        </authorList>
    </citation>
    <scope>NUCLEOTIDE SEQUENCE [LARGE SCALE GENOMIC DNA]</scope>
    <source>
        <strain evidence="5 6">DSM 22392</strain>
    </source>
</reference>
<comment type="caution">
    <text evidence="5">The sequence shown here is derived from an EMBL/GenBank/DDBJ whole genome shotgun (WGS) entry which is preliminary data.</text>
</comment>
<protein>
    <submittedName>
        <fullName evidence="5">Phage baseplate J-like protein</fullName>
    </submittedName>
</protein>
<feature type="domain" description="Baseplate J-like central" evidence="3">
    <location>
        <begin position="203"/>
        <end position="292"/>
    </location>
</feature>
<evidence type="ECO:0000313" key="6">
    <source>
        <dbReference type="Proteomes" id="UP000194350"/>
    </source>
</evidence>
<dbReference type="Pfam" id="PF04865">
    <property type="entry name" value="Baseplate_J"/>
    <property type="match status" value="1"/>
</dbReference>
<dbReference type="InterPro" id="IPR052399">
    <property type="entry name" value="Phage_Baseplate_Assmbl_Protein"/>
</dbReference>
<evidence type="ECO:0000259" key="3">
    <source>
        <dbReference type="Pfam" id="PF26078"/>
    </source>
</evidence>
<dbReference type="EMBL" id="MUBJ01000070">
    <property type="protein sequence ID" value="OTA14030.1"/>
    <property type="molecule type" value="Genomic_DNA"/>
</dbReference>
<dbReference type="PANTHER" id="PTHR37829">
    <property type="entry name" value="PHAGE-LIKE ELEMENT PBSX PROTEIN XKDT"/>
    <property type="match status" value="1"/>
</dbReference>
<dbReference type="InterPro" id="IPR006949">
    <property type="entry name" value="Barrel_Baseplate_J-like"/>
</dbReference>
<dbReference type="RefSeq" id="WP_086110856.1">
    <property type="nucleotide sequence ID" value="NZ_CAWNGD010000118.1"/>
</dbReference>
<dbReference type="InterPro" id="IPR058530">
    <property type="entry name" value="Baseplate_J-like_C"/>
</dbReference>
<proteinExistence type="inferred from homology"/>
<keyword evidence="6" id="KW-1185">Reference proteome</keyword>